<dbReference type="HOGENOM" id="CLU_083386_0_0_1"/>
<gene>
    <name evidence="2" type="ORF">CANTEDRAFT_111035</name>
</gene>
<name>G3BE46_CANTC</name>
<organism evidence="3">
    <name type="scientific">Candida tenuis (strain ATCC 10573 / BCRC 21748 / CBS 615 / JCM 9827 / NBRC 10315 / NRRL Y-1498 / VKM Y-70)</name>
    <name type="common">Yeast</name>
    <name type="synonym">Yamadazyma tenuis</name>
    <dbReference type="NCBI Taxonomy" id="590646"/>
    <lineage>
        <taxon>Eukaryota</taxon>
        <taxon>Fungi</taxon>
        <taxon>Dikarya</taxon>
        <taxon>Ascomycota</taxon>
        <taxon>Saccharomycotina</taxon>
        <taxon>Pichiomycetes</taxon>
        <taxon>Debaryomycetaceae</taxon>
        <taxon>Yamadazyma</taxon>
    </lineage>
</organism>
<feature type="compositionally biased region" description="Low complexity" evidence="1">
    <location>
        <begin position="187"/>
        <end position="246"/>
    </location>
</feature>
<dbReference type="Proteomes" id="UP000000707">
    <property type="component" value="Unassembled WGS sequence"/>
</dbReference>
<dbReference type="OrthoDB" id="2530523at2759"/>
<keyword evidence="3" id="KW-1185">Reference proteome</keyword>
<evidence type="ECO:0000256" key="1">
    <source>
        <dbReference type="SAM" id="MobiDB-lite"/>
    </source>
</evidence>
<evidence type="ECO:0000313" key="3">
    <source>
        <dbReference type="Proteomes" id="UP000000707"/>
    </source>
</evidence>
<accession>G3BE46</accession>
<evidence type="ECO:0000313" key="2">
    <source>
        <dbReference type="EMBL" id="EGV60454.1"/>
    </source>
</evidence>
<reference evidence="2 3" key="1">
    <citation type="journal article" date="2011" name="Proc. Natl. Acad. Sci. U.S.A.">
        <title>Comparative genomics of xylose-fermenting fungi for enhanced biofuel production.</title>
        <authorList>
            <person name="Wohlbach D.J."/>
            <person name="Kuo A."/>
            <person name="Sato T.K."/>
            <person name="Potts K.M."/>
            <person name="Salamov A.A."/>
            <person name="LaButti K.M."/>
            <person name="Sun H."/>
            <person name="Clum A."/>
            <person name="Pangilinan J.L."/>
            <person name="Lindquist E.A."/>
            <person name="Lucas S."/>
            <person name="Lapidus A."/>
            <person name="Jin M."/>
            <person name="Gunawan C."/>
            <person name="Balan V."/>
            <person name="Dale B.E."/>
            <person name="Jeffries T.W."/>
            <person name="Zinkel R."/>
            <person name="Barry K.W."/>
            <person name="Grigoriev I.V."/>
            <person name="Gasch A.P."/>
        </authorList>
    </citation>
    <scope>NUCLEOTIDE SEQUENCE [LARGE SCALE GENOMIC DNA]</scope>
    <source>
        <strain evidence="3">ATCC 10573 / BCRC 21748 / CBS 615 / JCM 9827 / NBRC 10315 / NRRL Y-1498 / VKM Y-70</strain>
    </source>
</reference>
<proteinExistence type="predicted"/>
<feature type="region of interest" description="Disordered" evidence="1">
    <location>
        <begin position="185"/>
        <end position="250"/>
    </location>
</feature>
<protein>
    <submittedName>
        <fullName evidence="2">Uncharacterized protein</fullName>
    </submittedName>
</protein>
<dbReference type="eggNOG" id="ENOG502SDPA">
    <property type="taxonomic scope" value="Eukaryota"/>
</dbReference>
<feature type="region of interest" description="Disordered" evidence="1">
    <location>
        <begin position="133"/>
        <end position="157"/>
    </location>
</feature>
<sequence length="272" mass="31596">MNDRTPLTVDRDRVSCLLLINSQILKKAINIYNNVLINSQALSRLQPQERQRVVEQYQGYTRRIHCNLQVLTFIHEKYHLDDPSHQTSRTPFPFIIQAPPDMPELNSLYTKLTELYPEALQFLRLKMQQMKEEQMGKSSTNSSTPNVTNTMPNRMSPNGVNTMASNPMSNVNSPMLNNMMPNHMAQQRHQMVQKPQQPQNQPPIHQYQPQKQFANNGMPMNNMTGNQHQHQQQQHQQQQHQQQQQQLNQAVAPQSLYQQMNDGSPGLSEFFN</sequence>
<dbReference type="EMBL" id="GL996528">
    <property type="protein sequence ID" value="EGV60454.1"/>
    <property type="molecule type" value="Genomic_DNA"/>
</dbReference>
<dbReference type="AlphaFoldDB" id="G3BE46"/>
<feature type="compositionally biased region" description="Low complexity" evidence="1">
    <location>
        <begin position="138"/>
        <end position="153"/>
    </location>
</feature>